<dbReference type="GO" id="GO:0003676">
    <property type="term" value="F:nucleic acid binding"/>
    <property type="evidence" value="ECO:0007669"/>
    <property type="project" value="InterPro"/>
</dbReference>
<feature type="binding site" evidence="11">
    <location>
        <position position="76"/>
    </location>
    <ligand>
        <name>Mg(2+)</name>
        <dbReference type="ChEBI" id="CHEBI:18420"/>
        <label>1</label>
    </ligand>
</feature>
<reference evidence="13 14" key="1">
    <citation type="journal article" date="2014" name="Genome Announc.">
        <title>Draft Genome Sequence of Magnetospirillum sp. Strain SO-1, a Freshwater Magnetotactic Bacterium Isolated from the Ol'khovka River, Russia.</title>
        <authorList>
            <person name="Grouzdev D.S."/>
            <person name="Dziuba M.V."/>
            <person name="Sukhacheva M.S."/>
            <person name="Mardanov A.V."/>
            <person name="Beletskiy A.V."/>
            <person name="Kuznetsov B.B."/>
            <person name="Skryabin K.G."/>
        </authorList>
    </citation>
    <scope>NUCLEOTIDE SEQUENCE [LARGE SCALE GENOMIC DNA]</scope>
    <source>
        <strain evidence="13 14">SO-1</strain>
    </source>
</reference>
<protein>
    <recommendedName>
        <fullName evidence="5 11">Ribonuclease H</fullName>
        <shortName evidence="11">RNase H</shortName>
        <ecNumber evidence="5 11">3.1.26.4</ecNumber>
    </recommendedName>
</protein>
<evidence type="ECO:0000256" key="10">
    <source>
        <dbReference type="ARBA" id="ARBA00022842"/>
    </source>
</evidence>
<dbReference type="FunFam" id="3.30.420.10:FF:000089">
    <property type="entry name" value="Ribonuclease H"/>
    <property type="match status" value="1"/>
</dbReference>
<feature type="binding site" evidence="11">
    <location>
        <position position="140"/>
    </location>
    <ligand>
        <name>Mg(2+)</name>
        <dbReference type="ChEBI" id="CHEBI:18420"/>
        <label>2</label>
    </ligand>
</feature>
<name>M3AG29_9PROT</name>
<dbReference type="InterPro" id="IPR036397">
    <property type="entry name" value="RNaseH_sf"/>
</dbReference>
<gene>
    <name evidence="11" type="primary">rnhA</name>
    <name evidence="13" type="ORF">H261_02621</name>
</gene>
<evidence type="ECO:0000256" key="5">
    <source>
        <dbReference type="ARBA" id="ARBA00012180"/>
    </source>
</evidence>
<dbReference type="HAMAP" id="MF_00042">
    <property type="entry name" value="RNase_H"/>
    <property type="match status" value="1"/>
</dbReference>
<feature type="binding site" evidence="11">
    <location>
        <position position="16"/>
    </location>
    <ligand>
        <name>Mg(2+)</name>
        <dbReference type="ChEBI" id="CHEBI:18420"/>
        <label>1</label>
    </ligand>
</feature>
<comment type="similarity">
    <text evidence="3 11">Belongs to the RNase H family.</text>
</comment>
<dbReference type="PATRIC" id="fig|1244869.3.peg.522"/>
<keyword evidence="11" id="KW-0963">Cytoplasm</keyword>
<evidence type="ECO:0000256" key="3">
    <source>
        <dbReference type="ARBA" id="ARBA00005300"/>
    </source>
</evidence>
<comment type="function">
    <text evidence="2 11">Endonuclease that specifically degrades the RNA of RNA-DNA hybrids.</text>
</comment>
<evidence type="ECO:0000256" key="2">
    <source>
        <dbReference type="ARBA" id="ARBA00004065"/>
    </source>
</evidence>
<dbReference type="Proteomes" id="UP000011744">
    <property type="component" value="Unassembled WGS sequence"/>
</dbReference>
<dbReference type="GO" id="GO:0004523">
    <property type="term" value="F:RNA-DNA hybrid ribonuclease activity"/>
    <property type="evidence" value="ECO:0007669"/>
    <property type="project" value="UniProtKB-UniRule"/>
</dbReference>
<dbReference type="OrthoDB" id="7845843at2"/>
<comment type="subunit">
    <text evidence="4 11">Monomer.</text>
</comment>
<dbReference type="Gene3D" id="3.30.420.10">
    <property type="entry name" value="Ribonuclease H-like superfamily/Ribonuclease H"/>
    <property type="match status" value="1"/>
</dbReference>
<evidence type="ECO:0000313" key="14">
    <source>
        <dbReference type="Proteomes" id="UP000011744"/>
    </source>
</evidence>
<accession>M3AG29</accession>
<evidence type="ECO:0000256" key="1">
    <source>
        <dbReference type="ARBA" id="ARBA00000077"/>
    </source>
</evidence>
<comment type="catalytic activity">
    <reaction evidence="1 11">
        <text>Endonucleolytic cleavage to 5'-phosphomonoester.</text>
        <dbReference type="EC" id="3.1.26.4"/>
    </reaction>
</comment>
<sequence length="154" mass="17025">MSAAETKPESVEIYTDGACSGNPGPGGWGAILRFKGTEKELKGGEPQTTNNRMEMTAVLEALNALTRSCAIDLYTDSEYVKKGMTEWLRGWKARGWKTADKKPVKNEDLWKALDEAAARHRVSWHWVKGHAGHPENERADALARQGIADMRAEG</sequence>
<evidence type="ECO:0000256" key="4">
    <source>
        <dbReference type="ARBA" id="ARBA00011245"/>
    </source>
</evidence>
<keyword evidence="8 11" id="KW-0255">Endonuclease</keyword>
<dbReference type="InterPro" id="IPR022892">
    <property type="entry name" value="RNaseHI"/>
</dbReference>
<comment type="subcellular location">
    <subcellularLocation>
        <location evidence="11">Cytoplasm</location>
    </subcellularLocation>
</comment>
<evidence type="ECO:0000256" key="7">
    <source>
        <dbReference type="ARBA" id="ARBA00022723"/>
    </source>
</evidence>
<comment type="cofactor">
    <cofactor evidence="11">
        <name>Mg(2+)</name>
        <dbReference type="ChEBI" id="CHEBI:18420"/>
    </cofactor>
    <text evidence="11">Binds 1 Mg(2+) ion per subunit. May bind a second metal ion at a regulatory site, or after substrate binding.</text>
</comment>
<feature type="domain" description="RNase H type-1" evidence="12">
    <location>
        <begin position="7"/>
        <end position="148"/>
    </location>
</feature>
<evidence type="ECO:0000256" key="11">
    <source>
        <dbReference type="HAMAP-Rule" id="MF_00042"/>
    </source>
</evidence>
<evidence type="ECO:0000256" key="8">
    <source>
        <dbReference type="ARBA" id="ARBA00022759"/>
    </source>
</evidence>
<comment type="caution">
    <text evidence="13">The sequence shown here is derived from an EMBL/GenBank/DDBJ whole genome shotgun (WGS) entry which is preliminary data.</text>
</comment>
<evidence type="ECO:0000256" key="6">
    <source>
        <dbReference type="ARBA" id="ARBA00022722"/>
    </source>
</evidence>
<dbReference type="SUPFAM" id="SSF53098">
    <property type="entry name" value="Ribonuclease H-like"/>
    <property type="match status" value="1"/>
</dbReference>
<dbReference type="PROSITE" id="PS50879">
    <property type="entry name" value="RNASE_H_1"/>
    <property type="match status" value="1"/>
</dbReference>
<dbReference type="GO" id="GO:0005737">
    <property type="term" value="C:cytoplasm"/>
    <property type="evidence" value="ECO:0007669"/>
    <property type="project" value="UniProtKB-SubCell"/>
</dbReference>
<feature type="binding site" evidence="11">
    <location>
        <position position="16"/>
    </location>
    <ligand>
        <name>Mg(2+)</name>
        <dbReference type="ChEBI" id="CHEBI:18420"/>
        <label>2</label>
    </ligand>
</feature>
<keyword evidence="10 11" id="KW-0460">Magnesium</keyword>
<dbReference type="CDD" id="cd09278">
    <property type="entry name" value="RNase_HI_prokaryote_like"/>
    <property type="match status" value="1"/>
</dbReference>
<dbReference type="GO" id="GO:0043137">
    <property type="term" value="P:DNA replication, removal of RNA primer"/>
    <property type="evidence" value="ECO:0007669"/>
    <property type="project" value="TreeGrafter"/>
</dbReference>
<keyword evidence="6 11" id="KW-0540">Nuclease</keyword>
<evidence type="ECO:0000256" key="9">
    <source>
        <dbReference type="ARBA" id="ARBA00022801"/>
    </source>
</evidence>
<dbReference type="PANTHER" id="PTHR10642:SF26">
    <property type="entry name" value="RIBONUCLEASE H1"/>
    <property type="match status" value="1"/>
</dbReference>
<dbReference type="EC" id="3.1.26.4" evidence="5 11"/>
<dbReference type="InterPro" id="IPR050092">
    <property type="entry name" value="RNase_H"/>
</dbReference>
<dbReference type="PANTHER" id="PTHR10642">
    <property type="entry name" value="RIBONUCLEASE H1"/>
    <property type="match status" value="1"/>
</dbReference>
<dbReference type="InterPro" id="IPR002156">
    <property type="entry name" value="RNaseH_domain"/>
</dbReference>
<evidence type="ECO:0000313" key="13">
    <source>
        <dbReference type="EMBL" id="EME71519.1"/>
    </source>
</evidence>
<keyword evidence="14" id="KW-1185">Reference proteome</keyword>
<dbReference type="Pfam" id="PF00075">
    <property type="entry name" value="RNase_H"/>
    <property type="match status" value="1"/>
</dbReference>
<keyword evidence="9 11" id="KW-0378">Hydrolase</keyword>
<evidence type="ECO:0000259" key="12">
    <source>
        <dbReference type="PROSITE" id="PS50879"/>
    </source>
</evidence>
<proteinExistence type="inferred from homology"/>
<feature type="binding site" evidence="11">
    <location>
        <position position="54"/>
    </location>
    <ligand>
        <name>Mg(2+)</name>
        <dbReference type="ChEBI" id="CHEBI:18420"/>
        <label>1</label>
    </ligand>
</feature>
<organism evidence="13 14">
    <name type="scientific">Paramagnetospirillum caucaseum</name>
    <dbReference type="NCBI Taxonomy" id="1244869"/>
    <lineage>
        <taxon>Bacteria</taxon>
        <taxon>Pseudomonadati</taxon>
        <taxon>Pseudomonadota</taxon>
        <taxon>Alphaproteobacteria</taxon>
        <taxon>Rhodospirillales</taxon>
        <taxon>Magnetospirillaceae</taxon>
        <taxon>Paramagnetospirillum</taxon>
    </lineage>
</organism>
<dbReference type="NCBIfam" id="NF001236">
    <property type="entry name" value="PRK00203.1"/>
    <property type="match status" value="1"/>
</dbReference>
<dbReference type="GO" id="GO:0000287">
    <property type="term" value="F:magnesium ion binding"/>
    <property type="evidence" value="ECO:0007669"/>
    <property type="project" value="UniProtKB-UniRule"/>
</dbReference>
<dbReference type="AlphaFoldDB" id="M3AG29"/>
<dbReference type="STRING" id="1244869.H261_02621"/>
<dbReference type="RefSeq" id="WP_008613988.1">
    <property type="nucleotide sequence ID" value="NZ_AONQ01000004.1"/>
</dbReference>
<dbReference type="InterPro" id="IPR012337">
    <property type="entry name" value="RNaseH-like_sf"/>
</dbReference>
<dbReference type="EMBL" id="AONQ01000004">
    <property type="protein sequence ID" value="EME71519.1"/>
    <property type="molecule type" value="Genomic_DNA"/>
</dbReference>
<keyword evidence="7 11" id="KW-0479">Metal-binding</keyword>
<dbReference type="eggNOG" id="COG0328">
    <property type="taxonomic scope" value="Bacteria"/>
</dbReference>